<name>L0KIU5_MESAW</name>
<feature type="signal peptide" evidence="1">
    <location>
        <begin position="1"/>
        <end position="24"/>
    </location>
</feature>
<gene>
    <name evidence="2" type="ordered locus">Mesau_02883</name>
</gene>
<dbReference type="Proteomes" id="UP000010998">
    <property type="component" value="Chromosome"/>
</dbReference>
<proteinExistence type="predicted"/>
<evidence type="ECO:0008006" key="4">
    <source>
        <dbReference type="Google" id="ProtNLM"/>
    </source>
</evidence>
<dbReference type="HOGENOM" id="CLU_2303751_0_0_5"/>
<dbReference type="RefSeq" id="WP_015316690.1">
    <property type="nucleotide sequence ID" value="NC_019973.1"/>
</dbReference>
<evidence type="ECO:0000313" key="3">
    <source>
        <dbReference type="Proteomes" id="UP000010998"/>
    </source>
</evidence>
<sequence>MKKLLLASLIAVASAAATVAPADAWGLPGLGVGPFGGFGPFSGGAFYGAPFYDYGGRYYGPRYYSDYPGYMVRYPHRYSRHHYRRCRVKLLRHWHHHHRVLERVRICPY</sequence>
<reference evidence="3" key="1">
    <citation type="submission" date="2012-02" db="EMBL/GenBank/DDBJ databases">
        <title>Complete sequence of Mesorhizobium australicum WSM2073.</title>
        <authorList>
            <person name="Lucas S."/>
            <person name="Han J."/>
            <person name="Lapidus A."/>
            <person name="Cheng J.-F."/>
            <person name="Goodwin L."/>
            <person name="Pitluck S."/>
            <person name="Peters L."/>
            <person name="Gu W."/>
            <person name="Detter J.C."/>
            <person name="Han C."/>
            <person name="Tapia R."/>
            <person name="Land M."/>
            <person name="Hauser L."/>
            <person name="Kyrpides N."/>
            <person name="Ivanova N."/>
            <person name="Pagani I."/>
            <person name="Reeve W.G."/>
            <person name="Howieson J.G."/>
            <person name="Tiwari R.P."/>
            <person name="O'Hara G.W."/>
            <person name="Atkins C.A."/>
            <person name="Ronson C.W."/>
            <person name="Nandasena K.G."/>
            <person name="Woyke T."/>
        </authorList>
    </citation>
    <scope>NUCLEOTIDE SEQUENCE [LARGE SCALE GENOMIC DNA]</scope>
    <source>
        <strain evidence="3">LMG 24608 / HAMBI 3006 / WSM2073</strain>
    </source>
</reference>
<feature type="chain" id="PRO_5003944583" description="Sulfur globule protein" evidence="1">
    <location>
        <begin position="25"/>
        <end position="109"/>
    </location>
</feature>
<dbReference type="EMBL" id="CP003358">
    <property type="protein sequence ID" value="AGB45267.1"/>
    <property type="molecule type" value="Genomic_DNA"/>
</dbReference>
<accession>L0KIU5</accession>
<organism evidence="2 3">
    <name type="scientific">Mesorhizobium australicum (strain HAMBI 3006 / LMG 24608 / WSM2073)</name>
    <dbReference type="NCBI Taxonomy" id="754035"/>
    <lineage>
        <taxon>Bacteria</taxon>
        <taxon>Pseudomonadati</taxon>
        <taxon>Pseudomonadota</taxon>
        <taxon>Alphaproteobacteria</taxon>
        <taxon>Hyphomicrobiales</taxon>
        <taxon>Phyllobacteriaceae</taxon>
        <taxon>Mesorhizobium</taxon>
    </lineage>
</organism>
<dbReference type="GeneID" id="90993309"/>
<evidence type="ECO:0000256" key="1">
    <source>
        <dbReference type="SAM" id="SignalP"/>
    </source>
</evidence>
<dbReference type="KEGG" id="mam:Mesau_02883"/>
<dbReference type="AlphaFoldDB" id="L0KIU5"/>
<keyword evidence="3" id="KW-1185">Reference proteome</keyword>
<keyword evidence="1" id="KW-0732">Signal</keyword>
<protein>
    <recommendedName>
        <fullName evidence="4">Sulfur globule protein</fullName>
    </recommendedName>
</protein>
<evidence type="ECO:0000313" key="2">
    <source>
        <dbReference type="EMBL" id="AGB45267.1"/>
    </source>
</evidence>